<keyword evidence="7 12" id="KW-0269">Exonuclease</keyword>
<dbReference type="EMBL" id="QLNQ01000024">
    <property type="protein sequence ID" value="RCK63472.1"/>
    <property type="molecule type" value="Genomic_DNA"/>
</dbReference>
<accession>A0A367YEN5</accession>
<comment type="similarity">
    <text evidence="2">Belongs to the REXO4 family.</text>
</comment>
<keyword evidence="5" id="KW-0540">Nuclease</keyword>
<dbReference type="CDD" id="cd06144">
    <property type="entry name" value="REX4_like"/>
    <property type="match status" value="1"/>
</dbReference>
<proteinExistence type="inferred from homology"/>
<gene>
    <name evidence="12" type="primary">REX4_0</name>
    <name evidence="12" type="ORF">Cantr_09759</name>
</gene>
<keyword evidence="6" id="KW-0378">Hydrolase</keyword>
<evidence type="ECO:0000256" key="6">
    <source>
        <dbReference type="ARBA" id="ARBA00022801"/>
    </source>
</evidence>
<dbReference type="SMART" id="SM00479">
    <property type="entry name" value="EXOIII"/>
    <property type="match status" value="1"/>
</dbReference>
<dbReference type="InterPro" id="IPR012337">
    <property type="entry name" value="RNaseH-like_sf"/>
</dbReference>
<dbReference type="STRING" id="5486.A0A367YEN5"/>
<dbReference type="SUPFAM" id="SSF53098">
    <property type="entry name" value="Ribonuclease H-like"/>
    <property type="match status" value="1"/>
</dbReference>
<evidence type="ECO:0000256" key="2">
    <source>
        <dbReference type="ARBA" id="ARBA00010489"/>
    </source>
</evidence>
<comment type="function">
    <text evidence="9">Exoribonuclease involved in ribosome biosynthesis. Involved in the processing of ITS1, the internal transcribed spacer localized between the 18S and 5.8S rRNAs.</text>
</comment>
<evidence type="ECO:0000256" key="4">
    <source>
        <dbReference type="ARBA" id="ARBA00022552"/>
    </source>
</evidence>
<comment type="caution">
    <text evidence="12">The sequence shown here is derived from an EMBL/GenBank/DDBJ whole genome shotgun (WGS) entry which is preliminary data.</text>
</comment>
<dbReference type="PANTHER" id="PTHR12801:SF45">
    <property type="entry name" value="RNA EXONUCLEASE 4"/>
    <property type="match status" value="1"/>
</dbReference>
<dbReference type="GO" id="GO:0008408">
    <property type="term" value="F:3'-5' exonuclease activity"/>
    <property type="evidence" value="ECO:0007669"/>
    <property type="project" value="InterPro"/>
</dbReference>
<dbReference type="GO" id="GO:0005634">
    <property type="term" value="C:nucleus"/>
    <property type="evidence" value="ECO:0007669"/>
    <property type="project" value="UniProtKB-SubCell"/>
</dbReference>
<dbReference type="OrthoDB" id="8191639at2759"/>
<dbReference type="GO" id="GO:0003676">
    <property type="term" value="F:nucleic acid binding"/>
    <property type="evidence" value="ECO:0007669"/>
    <property type="project" value="InterPro"/>
</dbReference>
<organism evidence="12 13">
    <name type="scientific">Candida viswanathii</name>
    <dbReference type="NCBI Taxonomy" id="5486"/>
    <lineage>
        <taxon>Eukaryota</taxon>
        <taxon>Fungi</taxon>
        <taxon>Dikarya</taxon>
        <taxon>Ascomycota</taxon>
        <taxon>Saccharomycotina</taxon>
        <taxon>Pichiomycetes</taxon>
        <taxon>Debaryomycetaceae</taxon>
        <taxon>Candida/Lodderomyces clade</taxon>
        <taxon>Candida</taxon>
    </lineage>
</organism>
<dbReference type="GO" id="GO:0000027">
    <property type="term" value="P:ribosomal large subunit assembly"/>
    <property type="evidence" value="ECO:0007669"/>
    <property type="project" value="TreeGrafter"/>
</dbReference>
<dbReference type="GO" id="GO:0006364">
    <property type="term" value="P:rRNA processing"/>
    <property type="evidence" value="ECO:0007669"/>
    <property type="project" value="UniProtKB-KW"/>
</dbReference>
<dbReference type="InterPro" id="IPR037431">
    <property type="entry name" value="REX4_DEDDh_dom"/>
</dbReference>
<evidence type="ECO:0000313" key="13">
    <source>
        <dbReference type="Proteomes" id="UP000253472"/>
    </source>
</evidence>
<feature type="domain" description="Exonuclease" evidence="11">
    <location>
        <begin position="112"/>
        <end position="273"/>
    </location>
</feature>
<evidence type="ECO:0000259" key="11">
    <source>
        <dbReference type="SMART" id="SM00479"/>
    </source>
</evidence>
<keyword evidence="13" id="KW-1185">Reference proteome</keyword>
<dbReference type="InterPro" id="IPR013520">
    <property type="entry name" value="Ribonucl_H"/>
</dbReference>
<dbReference type="InterPro" id="IPR047021">
    <property type="entry name" value="REXO1/3/4-like"/>
</dbReference>
<dbReference type="Pfam" id="PF00929">
    <property type="entry name" value="RNase_T"/>
    <property type="match status" value="1"/>
</dbReference>
<evidence type="ECO:0000256" key="9">
    <source>
        <dbReference type="ARBA" id="ARBA00025599"/>
    </source>
</evidence>
<keyword evidence="4" id="KW-0698">rRNA processing</keyword>
<dbReference type="PANTHER" id="PTHR12801">
    <property type="entry name" value="RNA EXONUCLEASE REXO1 / RECO3 FAMILY MEMBER-RELATED"/>
    <property type="match status" value="1"/>
</dbReference>
<evidence type="ECO:0000256" key="1">
    <source>
        <dbReference type="ARBA" id="ARBA00004123"/>
    </source>
</evidence>
<sequence length="277" mass="30574">MAKLSSNWKKLSTKLQKDTKKGPVQKPKPKSKPKKQPSKLAVHHIGYLAVAPTTPTTTTTPPPKPSLATPLEYALWTQSEPIDILAIPKSAKPLPQSTTGTSYDSRKSDAGRYIALDCEFVGLGPDGAESALARISIVNYFGVVLFDSYVRPQGKVTDFRTWVSGVESFHLRDAIEFRRAQEITGELLKGKVLVGHAIKNDLDMLYLGHPKSMIRDTSKFKKFRAIAGGKAPGLKKLAKEFLDVDIQVGQHSSVEDARATMLLFRLFRKEIESASKK</sequence>
<keyword evidence="8" id="KW-0539">Nucleus</keyword>
<evidence type="ECO:0000256" key="3">
    <source>
        <dbReference type="ARBA" id="ARBA00016937"/>
    </source>
</evidence>
<evidence type="ECO:0000313" key="12">
    <source>
        <dbReference type="EMBL" id="RCK63472.1"/>
    </source>
</evidence>
<evidence type="ECO:0000256" key="10">
    <source>
        <dbReference type="SAM" id="MobiDB-lite"/>
    </source>
</evidence>
<dbReference type="FunFam" id="3.30.420.10:FF:000007">
    <property type="entry name" value="Interferon-stimulated exonuclease gene 20"/>
    <property type="match status" value="1"/>
</dbReference>
<comment type="subcellular location">
    <subcellularLocation>
        <location evidence="1">Nucleus</location>
    </subcellularLocation>
</comment>
<dbReference type="Proteomes" id="UP000253472">
    <property type="component" value="Unassembled WGS sequence"/>
</dbReference>
<feature type="compositionally biased region" description="Polar residues" evidence="10">
    <location>
        <begin position="1"/>
        <end position="14"/>
    </location>
</feature>
<evidence type="ECO:0000256" key="5">
    <source>
        <dbReference type="ARBA" id="ARBA00022722"/>
    </source>
</evidence>
<dbReference type="AlphaFoldDB" id="A0A367YEN5"/>
<reference evidence="12 13" key="1">
    <citation type="submission" date="2018-06" db="EMBL/GenBank/DDBJ databases">
        <title>Whole genome sequencing of Candida tropicalis (genome annotated by CSBL at Korea University).</title>
        <authorList>
            <person name="Ahn J."/>
        </authorList>
    </citation>
    <scope>NUCLEOTIDE SEQUENCE [LARGE SCALE GENOMIC DNA]</scope>
    <source>
        <strain evidence="12 13">ATCC 20962</strain>
    </source>
</reference>
<evidence type="ECO:0000256" key="7">
    <source>
        <dbReference type="ARBA" id="ARBA00022839"/>
    </source>
</evidence>
<feature type="compositionally biased region" description="Basic residues" evidence="10">
    <location>
        <begin position="27"/>
        <end position="37"/>
    </location>
</feature>
<name>A0A367YEN5_9ASCO</name>
<protein>
    <recommendedName>
        <fullName evidence="3">RNA exonuclease 4</fullName>
    </recommendedName>
</protein>
<evidence type="ECO:0000256" key="8">
    <source>
        <dbReference type="ARBA" id="ARBA00023242"/>
    </source>
</evidence>
<feature type="region of interest" description="Disordered" evidence="10">
    <location>
        <begin position="1"/>
        <end position="40"/>
    </location>
</feature>
<dbReference type="InterPro" id="IPR036397">
    <property type="entry name" value="RNaseH_sf"/>
</dbReference>
<dbReference type="Gene3D" id="3.30.420.10">
    <property type="entry name" value="Ribonuclease H-like superfamily/Ribonuclease H"/>
    <property type="match status" value="1"/>
</dbReference>